<dbReference type="RefSeq" id="WP_090256558.1">
    <property type="nucleotide sequence ID" value="NZ_FOIR01000001.1"/>
</dbReference>
<evidence type="ECO:0000313" key="1">
    <source>
        <dbReference type="EMBL" id="SEV85410.1"/>
    </source>
</evidence>
<dbReference type="CDD" id="cd07040">
    <property type="entry name" value="HP"/>
    <property type="match status" value="1"/>
</dbReference>
<dbReference type="PANTHER" id="PTHR47623">
    <property type="entry name" value="OS09G0287300 PROTEIN"/>
    <property type="match status" value="1"/>
</dbReference>
<dbReference type="Gene3D" id="3.40.50.1240">
    <property type="entry name" value="Phosphoglycerate mutase-like"/>
    <property type="match status" value="1"/>
</dbReference>
<dbReference type="InterPro" id="IPR029033">
    <property type="entry name" value="His_PPase_superfam"/>
</dbReference>
<protein>
    <submittedName>
        <fullName evidence="1">Phosphohistidine phosphatase</fullName>
    </submittedName>
</protein>
<organism evidence="1 2">
    <name type="scientific">Roseivirga pacifica</name>
    <dbReference type="NCBI Taxonomy" id="1267423"/>
    <lineage>
        <taxon>Bacteria</taxon>
        <taxon>Pseudomonadati</taxon>
        <taxon>Bacteroidota</taxon>
        <taxon>Cytophagia</taxon>
        <taxon>Cytophagales</taxon>
        <taxon>Roseivirgaceae</taxon>
        <taxon>Roseivirga</taxon>
    </lineage>
</organism>
<dbReference type="STRING" id="1267423.SAMN05216290_0230"/>
<accession>A0A1I0MCC5</accession>
<dbReference type="EMBL" id="FOIR01000001">
    <property type="protein sequence ID" value="SEV85410.1"/>
    <property type="molecule type" value="Genomic_DNA"/>
</dbReference>
<name>A0A1I0MCC5_9BACT</name>
<dbReference type="PANTHER" id="PTHR47623:SF1">
    <property type="entry name" value="OS09G0287300 PROTEIN"/>
    <property type="match status" value="1"/>
</dbReference>
<reference evidence="2" key="1">
    <citation type="submission" date="2016-10" db="EMBL/GenBank/DDBJ databases">
        <authorList>
            <person name="Varghese N."/>
            <person name="Submissions S."/>
        </authorList>
    </citation>
    <scope>NUCLEOTIDE SEQUENCE [LARGE SCALE GENOMIC DNA]</scope>
    <source>
        <strain evidence="2">CGMCC 1.12402</strain>
    </source>
</reference>
<evidence type="ECO:0000313" key="2">
    <source>
        <dbReference type="Proteomes" id="UP000199437"/>
    </source>
</evidence>
<dbReference type="OrthoDB" id="9810154at2"/>
<dbReference type="Pfam" id="PF00300">
    <property type="entry name" value="His_Phos_1"/>
    <property type="match status" value="1"/>
</dbReference>
<sequence length="165" mass="18860">MKRLLIIRHAKSSWDQPHLSDFERPLNNRGKRDLPDMATRLADLDLKVDAFISSPANRALTTAIGHAKALGYKEEQVIQKQELYHASASTIRKIVADVEDRHDTVAIFGHNPGLTDAINDLSNFYLDNLPTCAICGIEFEIDQWNEVLHRTGRKFLYDFPKSRKF</sequence>
<gene>
    <name evidence="1" type="ORF">SAMN05216290_0230</name>
</gene>
<dbReference type="InterPro" id="IPR013078">
    <property type="entry name" value="His_Pase_superF_clade-1"/>
</dbReference>
<dbReference type="AlphaFoldDB" id="A0A1I0MCC5"/>
<dbReference type="GeneID" id="99984994"/>
<dbReference type="SUPFAM" id="SSF53254">
    <property type="entry name" value="Phosphoglycerate mutase-like"/>
    <property type="match status" value="1"/>
</dbReference>
<dbReference type="Proteomes" id="UP000199437">
    <property type="component" value="Unassembled WGS sequence"/>
</dbReference>
<keyword evidence="2" id="KW-1185">Reference proteome</keyword>
<proteinExistence type="predicted"/>